<organism evidence="2 3">
    <name type="scientific">Hymenobacter algoricola</name>
    <dbReference type="NCBI Taxonomy" id="486267"/>
    <lineage>
        <taxon>Bacteria</taxon>
        <taxon>Pseudomonadati</taxon>
        <taxon>Bacteroidota</taxon>
        <taxon>Cytophagia</taxon>
        <taxon>Cytophagales</taxon>
        <taxon>Hymenobacteraceae</taxon>
        <taxon>Hymenobacter</taxon>
    </lineage>
</organism>
<sequence>MSTVNSKLLLLLALLLGGLTAGYGQSCPDNSNGTRNFRVYDAATKQEVNALCVGIRYRLKDVSDKLTPPQIFPASRIYYLKGPVISCAAGTDTTTFYTPTAAGPLVITQNTPNLVNPATGIIYSRTFEVRERPAPVFTLTSCSPGLVEVRINDQSLAYTSYFVQVGAATATVPRGAAPTQYPVGSGVTSVTVTGQYTGGCSSAPVAQSFTPAATPVAPFIRQLNAQAGQLEFQFAPLQAGYRYSLQQAEATAPGGYRTLAAITQPTHILTPAPAAGCFRLLLTDVCQTSVVSLPSAELCAIALTGTSANGRNLLSWPTTGNFAGYVLRRDGVVLPGAASPYTDSVGITCGISYRYRLEATAGAGISTSEVTVLTSALRVQPVPRLFATFNARNQVELTATVPNLPSGGQLLYLRDNTQTVATTARRTARDSTAAAGKGASCYTVQFLDECGNKSAPSEPFCPVFLTARAADAEGTRAQLNWTALGSQAPAAAVRYAVEVQLADGSWRALNAALAAFEFVDLQPPADRQVLRYRVAASSPGQLVSYSNVATVARQLRLFMPNAFSPNGDGLNDVFGVKGRFVTKFTFTIVDRNGQEVFRGTDPTQTWNGRIGTAEPAPGAYVWRFEATDDAGTRIVQHGTVTIVR</sequence>
<dbReference type="EMBL" id="BAABDH010000018">
    <property type="protein sequence ID" value="GAA3927794.1"/>
    <property type="molecule type" value="Genomic_DNA"/>
</dbReference>
<keyword evidence="1" id="KW-0732">Signal</keyword>
<evidence type="ECO:0000256" key="1">
    <source>
        <dbReference type="SAM" id="SignalP"/>
    </source>
</evidence>
<comment type="caution">
    <text evidence="2">The sequence shown here is derived from an EMBL/GenBank/DDBJ whole genome shotgun (WGS) entry which is preliminary data.</text>
</comment>
<dbReference type="Pfam" id="PF13585">
    <property type="entry name" value="CHU_C"/>
    <property type="match status" value="1"/>
</dbReference>
<protein>
    <recommendedName>
        <fullName evidence="4">Gliding motility-associated C-terminal domain-containing protein</fullName>
    </recommendedName>
</protein>
<proteinExistence type="predicted"/>
<keyword evidence="3" id="KW-1185">Reference proteome</keyword>
<gene>
    <name evidence="2" type="ORF">GCM10022406_11900</name>
</gene>
<evidence type="ECO:0000313" key="3">
    <source>
        <dbReference type="Proteomes" id="UP001499909"/>
    </source>
</evidence>
<accession>A0ABP7MQY1</accession>
<dbReference type="Proteomes" id="UP001499909">
    <property type="component" value="Unassembled WGS sequence"/>
</dbReference>
<feature type="chain" id="PRO_5045240570" description="Gliding motility-associated C-terminal domain-containing protein" evidence="1">
    <location>
        <begin position="27"/>
        <end position="644"/>
    </location>
</feature>
<evidence type="ECO:0008006" key="4">
    <source>
        <dbReference type="Google" id="ProtNLM"/>
    </source>
</evidence>
<name>A0ABP7MQY1_9BACT</name>
<feature type="signal peptide" evidence="1">
    <location>
        <begin position="1"/>
        <end position="26"/>
    </location>
</feature>
<evidence type="ECO:0000313" key="2">
    <source>
        <dbReference type="EMBL" id="GAA3927794.1"/>
    </source>
</evidence>
<reference evidence="3" key="1">
    <citation type="journal article" date="2019" name="Int. J. Syst. Evol. Microbiol.">
        <title>The Global Catalogue of Microorganisms (GCM) 10K type strain sequencing project: providing services to taxonomists for standard genome sequencing and annotation.</title>
        <authorList>
            <consortium name="The Broad Institute Genomics Platform"/>
            <consortium name="The Broad Institute Genome Sequencing Center for Infectious Disease"/>
            <person name="Wu L."/>
            <person name="Ma J."/>
        </authorList>
    </citation>
    <scope>NUCLEOTIDE SEQUENCE [LARGE SCALE GENOMIC DNA]</scope>
    <source>
        <strain evidence="3">JCM 17214</strain>
    </source>
</reference>